<dbReference type="EMBL" id="JAADZU010000112">
    <property type="protein sequence ID" value="NDK92310.1"/>
    <property type="molecule type" value="Genomic_DNA"/>
</dbReference>
<proteinExistence type="predicted"/>
<evidence type="ECO:0000313" key="2">
    <source>
        <dbReference type="Proteomes" id="UP000466307"/>
    </source>
</evidence>
<accession>A0A7K3LVJ7</accession>
<comment type="caution">
    <text evidence="1">The sequence shown here is derived from an EMBL/GenBank/DDBJ whole genome shotgun (WGS) entry which is preliminary data.</text>
</comment>
<reference evidence="1 2" key="1">
    <citation type="submission" date="2020-01" db="EMBL/GenBank/DDBJ databases">
        <title>Investigation of new actinobacteria for the biodesulphurisation of diesel fuel.</title>
        <authorList>
            <person name="Athi Narayanan S.M."/>
        </authorList>
    </citation>
    <scope>NUCLEOTIDE SEQUENCE [LARGE SCALE GENOMIC DNA]</scope>
    <source>
        <strain evidence="1 2">213E</strain>
    </source>
</reference>
<gene>
    <name evidence="1" type="ORF">GYA93_22520</name>
</gene>
<dbReference type="Proteomes" id="UP000466307">
    <property type="component" value="Unassembled WGS sequence"/>
</dbReference>
<evidence type="ECO:0000313" key="1">
    <source>
        <dbReference type="EMBL" id="NDK92310.1"/>
    </source>
</evidence>
<protein>
    <submittedName>
        <fullName evidence="1">Uncharacterized protein</fullName>
    </submittedName>
</protein>
<name>A0A7K3LVJ7_9ACTN</name>
<organism evidence="1 2">
    <name type="scientific">Gordonia desulfuricans</name>
    <dbReference type="NCBI Taxonomy" id="89051"/>
    <lineage>
        <taxon>Bacteria</taxon>
        <taxon>Bacillati</taxon>
        <taxon>Actinomycetota</taxon>
        <taxon>Actinomycetes</taxon>
        <taxon>Mycobacteriales</taxon>
        <taxon>Gordoniaceae</taxon>
        <taxon>Gordonia</taxon>
    </lineage>
</organism>
<sequence>MSAPEIVGARLIEESHTTGRGGKRHWHSTYRADDGGEIVITRHRDRTALVTVLDADGSRREFRESNAGDDRWLLAVVGYRLQAA</sequence>
<dbReference type="AlphaFoldDB" id="A0A7K3LVJ7"/>
<keyword evidence="2" id="KW-1185">Reference proteome</keyword>
<dbReference type="RefSeq" id="WP_059037048.1">
    <property type="nucleotide sequence ID" value="NZ_JAADZU010000112.1"/>
</dbReference>